<name>A0A831SQQ4_PROAE</name>
<dbReference type="SMART" id="SM00732">
    <property type="entry name" value="YqgFc"/>
    <property type="match status" value="1"/>
</dbReference>
<gene>
    <name evidence="7" type="primary">ruvX</name>
    <name evidence="7" type="ORF">ENN50_09695</name>
</gene>
<comment type="caution">
    <text evidence="7">The sequence shown here is derived from an EMBL/GenBank/DDBJ whole genome shotgun (WGS) entry which is preliminary data.</text>
</comment>
<comment type="subcellular location">
    <subcellularLocation>
        <location evidence="5">Cytoplasm</location>
    </subcellularLocation>
</comment>
<dbReference type="GO" id="GO:0004518">
    <property type="term" value="F:nuclease activity"/>
    <property type="evidence" value="ECO:0007669"/>
    <property type="project" value="UniProtKB-KW"/>
</dbReference>
<dbReference type="Proteomes" id="UP000886335">
    <property type="component" value="Unassembled WGS sequence"/>
</dbReference>
<keyword evidence="4 5" id="KW-0378">Hydrolase</keyword>
<dbReference type="PANTHER" id="PTHR33317:SF4">
    <property type="entry name" value="POLYNUCLEOTIDYL TRANSFERASE, RIBONUCLEASE H-LIKE SUPERFAMILY PROTEIN"/>
    <property type="match status" value="1"/>
</dbReference>
<dbReference type="CDD" id="cd16964">
    <property type="entry name" value="YqgF"/>
    <property type="match status" value="1"/>
</dbReference>
<dbReference type="Gene3D" id="3.30.420.140">
    <property type="entry name" value="YqgF/RNase H-like domain"/>
    <property type="match status" value="1"/>
</dbReference>
<dbReference type="InterPro" id="IPR037027">
    <property type="entry name" value="YqgF/RNaseH-like_dom_sf"/>
</dbReference>
<evidence type="ECO:0000259" key="6">
    <source>
        <dbReference type="SMART" id="SM00732"/>
    </source>
</evidence>
<dbReference type="SUPFAM" id="SSF53098">
    <property type="entry name" value="Ribonuclease H-like"/>
    <property type="match status" value="1"/>
</dbReference>
<dbReference type="AlphaFoldDB" id="A0A831SQQ4"/>
<dbReference type="EMBL" id="DSBW01000220">
    <property type="protein sequence ID" value="HED31926.1"/>
    <property type="molecule type" value="Genomic_DNA"/>
</dbReference>
<feature type="domain" description="YqgF/RNase H-like" evidence="6">
    <location>
        <begin position="7"/>
        <end position="105"/>
    </location>
</feature>
<comment type="similarity">
    <text evidence="5">Belongs to the YqgF HJR family.</text>
</comment>
<protein>
    <recommendedName>
        <fullName evidence="5">Putative pre-16S rRNA nuclease</fullName>
        <ecNumber evidence="5">3.1.-.-</ecNumber>
    </recommendedName>
</protein>
<comment type="function">
    <text evidence="5">Could be a nuclease involved in processing of the 5'-end of pre-16S rRNA.</text>
</comment>
<evidence type="ECO:0000256" key="4">
    <source>
        <dbReference type="ARBA" id="ARBA00022801"/>
    </source>
</evidence>
<dbReference type="GO" id="GO:0016788">
    <property type="term" value="F:hydrolase activity, acting on ester bonds"/>
    <property type="evidence" value="ECO:0007669"/>
    <property type="project" value="UniProtKB-UniRule"/>
</dbReference>
<reference evidence="7" key="1">
    <citation type="journal article" date="2020" name="mSystems">
        <title>Genome- and Community-Level Interaction Insights into Carbon Utilization and Element Cycling Functions of Hydrothermarchaeota in Hydrothermal Sediment.</title>
        <authorList>
            <person name="Zhou Z."/>
            <person name="Liu Y."/>
            <person name="Xu W."/>
            <person name="Pan J."/>
            <person name="Luo Z.H."/>
            <person name="Li M."/>
        </authorList>
    </citation>
    <scope>NUCLEOTIDE SEQUENCE [LARGE SCALE GENOMIC DNA]</scope>
    <source>
        <strain evidence="7">SpSt-1181</strain>
    </source>
</reference>
<evidence type="ECO:0000256" key="2">
    <source>
        <dbReference type="ARBA" id="ARBA00022517"/>
    </source>
</evidence>
<evidence type="ECO:0000256" key="3">
    <source>
        <dbReference type="ARBA" id="ARBA00022722"/>
    </source>
</evidence>
<evidence type="ECO:0000256" key="1">
    <source>
        <dbReference type="ARBA" id="ARBA00022490"/>
    </source>
</evidence>
<dbReference type="Pfam" id="PF03652">
    <property type="entry name" value="RuvX"/>
    <property type="match status" value="1"/>
</dbReference>
<proteinExistence type="inferred from homology"/>
<accession>A0A831SQQ4</accession>
<dbReference type="InterPro" id="IPR012337">
    <property type="entry name" value="RNaseH-like_sf"/>
</dbReference>
<dbReference type="InterPro" id="IPR005227">
    <property type="entry name" value="YqgF"/>
</dbReference>
<dbReference type="InterPro" id="IPR006641">
    <property type="entry name" value="YqgF/RNaseH-like_dom"/>
</dbReference>
<keyword evidence="1 5" id="KW-0963">Cytoplasm</keyword>
<dbReference type="NCBIfam" id="TIGR00250">
    <property type="entry name" value="RNAse_H_YqgF"/>
    <property type="match status" value="1"/>
</dbReference>
<organism evidence="7">
    <name type="scientific">Prosthecochloris aestuarii</name>
    <dbReference type="NCBI Taxonomy" id="1102"/>
    <lineage>
        <taxon>Bacteria</taxon>
        <taxon>Pseudomonadati</taxon>
        <taxon>Chlorobiota</taxon>
        <taxon>Chlorobiia</taxon>
        <taxon>Chlorobiales</taxon>
        <taxon>Chlorobiaceae</taxon>
        <taxon>Prosthecochloris</taxon>
    </lineage>
</organism>
<keyword evidence="2 5" id="KW-0690">Ribosome biogenesis</keyword>
<sequence length="142" mass="15636">MATKQRKRILAIDYGAKRIGLAKTDPLQLFALPVGTFDEEQLLHVLDDINHTEGIECIVLGYPLNADGTQNRMTGIVDAFAERLRQQFNSIPILFIDEHGSSKTAGRILAGSGLGRKKRTAKGRLDAAAACILLRQHLDSRQ</sequence>
<dbReference type="GO" id="GO:0005829">
    <property type="term" value="C:cytosol"/>
    <property type="evidence" value="ECO:0007669"/>
    <property type="project" value="TreeGrafter"/>
</dbReference>
<dbReference type="EC" id="3.1.-.-" evidence="5"/>
<evidence type="ECO:0000256" key="5">
    <source>
        <dbReference type="HAMAP-Rule" id="MF_00651"/>
    </source>
</evidence>
<evidence type="ECO:0000313" key="7">
    <source>
        <dbReference type="EMBL" id="HED31926.1"/>
    </source>
</evidence>
<dbReference type="PANTHER" id="PTHR33317">
    <property type="entry name" value="POLYNUCLEOTIDYL TRANSFERASE, RIBONUCLEASE H-LIKE SUPERFAMILY PROTEIN"/>
    <property type="match status" value="1"/>
</dbReference>
<dbReference type="GO" id="GO:0000967">
    <property type="term" value="P:rRNA 5'-end processing"/>
    <property type="evidence" value="ECO:0007669"/>
    <property type="project" value="UniProtKB-UniRule"/>
</dbReference>
<dbReference type="HAMAP" id="MF_00651">
    <property type="entry name" value="Nuclease_YqgF"/>
    <property type="match status" value="1"/>
</dbReference>
<keyword evidence="3 5" id="KW-0540">Nuclease</keyword>